<feature type="compositionally biased region" description="Low complexity" evidence="1">
    <location>
        <begin position="55"/>
        <end position="71"/>
    </location>
</feature>
<dbReference type="eggNOG" id="COG3746">
    <property type="taxonomic scope" value="Bacteria"/>
</dbReference>
<protein>
    <recommendedName>
        <fullName evidence="5">Porin</fullName>
    </recommendedName>
</protein>
<proteinExistence type="predicted"/>
<feature type="region of interest" description="Disordered" evidence="1">
    <location>
        <begin position="215"/>
        <end position="243"/>
    </location>
</feature>
<dbReference type="AlphaFoldDB" id="A0A084IQ05"/>
<comment type="caution">
    <text evidence="3">The sequence shown here is derived from an EMBL/GenBank/DDBJ whole genome shotgun (WGS) entry which is preliminary data.</text>
</comment>
<evidence type="ECO:0000313" key="3">
    <source>
        <dbReference type="EMBL" id="KEZ78789.1"/>
    </source>
</evidence>
<dbReference type="RefSeq" id="WP_037334427.1">
    <property type="nucleotide sequence ID" value="NZ_APNK01000003.1"/>
</dbReference>
<dbReference type="OrthoDB" id="625456at2"/>
<keyword evidence="2" id="KW-0732">Signal</keyword>
<feature type="chain" id="PRO_5001776655" description="Porin" evidence="2">
    <location>
        <begin position="27"/>
        <end position="462"/>
    </location>
</feature>
<gene>
    <name evidence="3" type="ORF">C41B8_04201</name>
</gene>
<dbReference type="STRING" id="1304275.C41B8_04201"/>
<name>A0A084IQ05_SALHC</name>
<evidence type="ECO:0000256" key="2">
    <source>
        <dbReference type="SAM" id="SignalP"/>
    </source>
</evidence>
<keyword evidence="4" id="KW-1185">Reference proteome</keyword>
<dbReference type="Proteomes" id="UP000028302">
    <property type="component" value="Unassembled WGS sequence"/>
</dbReference>
<reference evidence="3 4" key="1">
    <citation type="submission" date="2013-03" db="EMBL/GenBank/DDBJ databases">
        <title>Salinisphaera hydrothermalis C41B8 Genome Sequencing.</title>
        <authorList>
            <person name="Li C."/>
            <person name="Lai Q."/>
            <person name="Shao Z."/>
        </authorList>
    </citation>
    <scope>NUCLEOTIDE SEQUENCE [LARGE SCALE GENOMIC DNA]</scope>
    <source>
        <strain evidence="3 4">C41B8</strain>
    </source>
</reference>
<evidence type="ECO:0000256" key="1">
    <source>
        <dbReference type="SAM" id="MobiDB-lite"/>
    </source>
</evidence>
<evidence type="ECO:0000313" key="4">
    <source>
        <dbReference type="Proteomes" id="UP000028302"/>
    </source>
</evidence>
<feature type="signal peptide" evidence="2">
    <location>
        <begin position="1"/>
        <end position="26"/>
    </location>
</feature>
<evidence type="ECO:0008006" key="5">
    <source>
        <dbReference type="Google" id="ProtNLM"/>
    </source>
</evidence>
<accession>A0A084IQ05</accession>
<organism evidence="3 4">
    <name type="scientific">Salinisphaera hydrothermalis (strain C41B8)</name>
    <dbReference type="NCBI Taxonomy" id="1304275"/>
    <lineage>
        <taxon>Bacteria</taxon>
        <taxon>Pseudomonadati</taxon>
        <taxon>Pseudomonadota</taxon>
        <taxon>Gammaproteobacteria</taxon>
        <taxon>Salinisphaerales</taxon>
        <taxon>Salinisphaeraceae</taxon>
        <taxon>Salinisphaera</taxon>
    </lineage>
</organism>
<dbReference type="EMBL" id="APNK01000003">
    <property type="protein sequence ID" value="KEZ78789.1"/>
    <property type="molecule type" value="Genomic_DNA"/>
</dbReference>
<sequence>MRQHPAKTLALAVCGCTALWSVQAAAQSSDSQTLQQMQDQIQQLQKQVQEMKAEQQNQQAAATTTTAQPAQSSGPTKKLTIGGGVVTEYQKKNYGGNNAGAGDLILDYFDLNVAGQYGKLTYAADYRWSKVNFKSGQYLHNAWAAYDFGPNDTSQIKGGMFQVPFGNLPYGYQSFWGNLNFYAGFADNQAAGVGYKYENNGWRFDLDAFKNQGLGQQSTYGANPDQSNETTTTQSIDTSGSTPKIVTTTSTVSGARLVNGGNARLGRTIKLNGDNTLNLSVAGRGGQLEYTNASGDTSYGTRWAGTLAAEADLGNWVLQGQFVDYKYNIPNDIAGGNTEAVPMEDYGYRYLMPAKGQLYSASIGRTFPVSNMGPISSFEIYNDYGYLHSGYGNYDNVGNRIGDVQQNTTGIAMFAGPVDVWAEWVEAKNGAMAFTGPGNDGNWHGRFNLTAAFYFDGDLIKK</sequence>
<feature type="region of interest" description="Disordered" evidence="1">
    <location>
        <begin position="55"/>
        <end position="79"/>
    </location>
</feature>